<dbReference type="PANTHER" id="PTHR48105">
    <property type="entry name" value="THIOREDOXIN REDUCTASE 1-RELATED-RELATED"/>
    <property type="match status" value="1"/>
</dbReference>
<dbReference type="InterPro" id="IPR036188">
    <property type="entry name" value="FAD/NAD-bd_sf"/>
</dbReference>
<dbReference type="PRINTS" id="PR00469">
    <property type="entry name" value="PNDRDTASEII"/>
</dbReference>
<evidence type="ECO:0000313" key="6">
    <source>
        <dbReference type="Proteomes" id="UP000294664"/>
    </source>
</evidence>
<evidence type="ECO:0000313" key="5">
    <source>
        <dbReference type="EMBL" id="TCT02921.1"/>
    </source>
</evidence>
<comment type="caution">
    <text evidence="5">The sequence shown here is derived from an EMBL/GenBank/DDBJ whole genome shotgun (WGS) entry which is preliminary data.</text>
</comment>
<evidence type="ECO:0000256" key="3">
    <source>
        <dbReference type="ARBA" id="ARBA00023002"/>
    </source>
</evidence>
<gene>
    <name evidence="5" type="ORF">EDC64_11193</name>
</gene>
<proteinExistence type="predicted"/>
<dbReference type="PRINTS" id="PR00368">
    <property type="entry name" value="FADPNR"/>
</dbReference>
<dbReference type="OrthoDB" id="9786503at2"/>
<protein>
    <recommendedName>
        <fullName evidence="1">Thioredoxin reductase</fullName>
    </recommendedName>
</protein>
<reference evidence="5 6" key="1">
    <citation type="submission" date="2019-03" db="EMBL/GenBank/DDBJ databases">
        <title>Genomic Encyclopedia of Type Strains, Phase IV (KMG-IV): sequencing the most valuable type-strain genomes for metagenomic binning, comparative biology and taxonomic classification.</title>
        <authorList>
            <person name="Goeker M."/>
        </authorList>
    </citation>
    <scope>NUCLEOTIDE SEQUENCE [LARGE SCALE GENOMIC DNA]</scope>
    <source>
        <strain evidence="5 6">DSM 9035</strain>
    </source>
</reference>
<dbReference type="SUPFAM" id="SSF51905">
    <property type="entry name" value="FAD/NAD(P)-binding domain"/>
    <property type="match status" value="1"/>
</dbReference>
<sequence length="293" mass="30928">MPYDVIVVGGSYAGMAAALQVLRARRSVLVVDAGAPRNRFAAHSHGFLGQDGVEPEIIAHTARAQLMRYPTLTWTEGMALSAEGEKDAFALSLAEGPSVAARRLLFATGLADALPDIPGIADRWGRSVFHCPYCHGYELQRGRIGVIATGPISLHQAQLIPEWGDVTFFTNGAIVPDVATRTALAERGVAIEDTPILALEGEADIRLSDGRILAFSGLFTATRTAPATPIAQNLGCMLEETPFGTQIRTDAGKETSIPGVFACGDVARIPHSVSLAVGDGAWAGACVHRSLVF</sequence>
<keyword evidence="6" id="KW-1185">Reference proteome</keyword>
<dbReference type="InterPro" id="IPR023753">
    <property type="entry name" value="FAD/NAD-binding_dom"/>
</dbReference>
<keyword evidence="3" id="KW-0560">Oxidoreductase</keyword>
<dbReference type="Gene3D" id="3.50.50.60">
    <property type="entry name" value="FAD/NAD(P)-binding domain"/>
    <property type="match status" value="2"/>
</dbReference>
<dbReference type="EMBL" id="SMAI01000011">
    <property type="protein sequence ID" value="TCT02921.1"/>
    <property type="molecule type" value="Genomic_DNA"/>
</dbReference>
<evidence type="ECO:0000256" key="1">
    <source>
        <dbReference type="ARBA" id="ARBA00018719"/>
    </source>
</evidence>
<dbReference type="AlphaFoldDB" id="A0A4R3LRJ1"/>
<organism evidence="5 6">
    <name type="scientific">Aquabacter spiritensis</name>
    <dbReference type="NCBI Taxonomy" id="933073"/>
    <lineage>
        <taxon>Bacteria</taxon>
        <taxon>Pseudomonadati</taxon>
        <taxon>Pseudomonadota</taxon>
        <taxon>Alphaproteobacteria</taxon>
        <taxon>Hyphomicrobiales</taxon>
        <taxon>Xanthobacteraceae</taxon>
        <taxon>Aquabacter</taxon>
    </lineage>
</organism>
<dbReference type="InterPro" id="IPR050097">
    <property type="entry name" value="Ferredoxin-NADP_redctase_2"/>
</dbReference>
<evidence type="ECO:0000256" key="2">
    <source>
        <dbReference type="ARBA" id="ARBA00022630"/>
    </source>
</evidence>
<accession>A0A4R3LRJ1</accession>
<name>A0A4R3LRJ1_9HYPH</name>
<evidence type="ECO:0000259" key="4">
    <source>
        <dbReference type="Pfam" id="PF07992"/>
    </source>
</evidence>
<dbReference type="Proteomes" id="UP000294664">
    <property type="component" value="Unassembled WGS sequence"/>
</dbReference>
<keyword evidence="2" id="KW-0285">Flavoprotein</keyword>
<feature type="domain" description="FAD/NAD(P)-binding" evidence="4">
    <location>
        <begin position="3"/>
        <end position="280"/>
    </location>
</feature>
<dbReference type="Pfam" id="PF07992">
    <property type="entry name" value="Pyr_redox_2"/>
    <property type="match status" value="1"/>
</dbReference>
<dbReference type="GO" id="GO:0016491">
    <property type="term" value="F:oxidoreductase activity"/>
    <property type="evidence" value="ECO:0007669"/>
    <property type="project" value="UniProtKB-KW"/>
</dbReference>
<dbReference type="RefSeq" id="WP_132033395.1">
    <property type="nucleotide sequence ID" value="NZ_SMAI01000011.1"/>
</dbReference>